<gene>
    <name evidence="1" type="ORF">UFOPK2786_00253</name>
</gene>
<proteinExistence type="predicted"/>
<sequence>MKSARGKIDALRLTDEQLVGANIVRVAVSAPLQQIAENAGIFLTIEGLVADKPENAAAPMGGGDGGMGGMDLSSTPTNARKGCSPNRLFWRQMLRRGPTSRTPSASCSRGRTEVVLRFEASPRVNLNGGSDGWGVGRAASGVAACQARWCGGVREGFKRGQESAALPAHRPSQPLFARRREHRSLFVKPCEAQSAGALRQASNTCTVVCTVIFEVSSEVGHWCNLR</sequence>
<organism evidence="1">
    <name type="scientific">freshwater metagenome</name>
    <dbReference type="NCBI Taxonomy" id="449393"/>
    <lineage>
        <taxon>unclassified sequences</taxon>
        <taxon>metagenomes</taxon>
        <taxon>ecological metagenomes</taxon>
    </lineage>
</organism>
<dbReference type="EMBL" id="CAEZYW010000023">
    <property type="protein sequence ID" value="CAB4732191.1"/>
    <property type="molecule type" value="Genomic_DNA"/>
</dbReference>
<reference evidence="1" key="1">
    <citation type="submission" date="2020-05" db="EMBL/GenBank/DDBJ databases">
        <authorList>
            <person name="Chiriac C."/>
            <person name="Salcher M."/>
            <person name="Ghai R."/>
            <person name="Kavagutti S V."/>
        </authorList>
    </citation>
    <scope>NUCLEOTIDE SEQUENCE</scope>
</reference>
<protein>
    <submittedName>
        <fullName evidence="1">Unannotated protein</fullName>
    </submittedName>
</protein>
<evidence type="ECO:0000313" key="1">
    <source>
        <dbReference type="EMBL" id="CAB4732191.1"/>
    </source>
</evidence>
<dbReference type="AlphaFoldDB" id="A0A6J6SB90"/>
<name>A0A6J6SB90_9ZZZZ</name>
<accession>A0A6J6SB90</accession>